<name>A0A382PNY1_9ZZZZ</name>
<dbReference type="Gene3D" id="3.30.1860.10">
    <property type="entry name" value="uncharacterized conserved protein from methanopyrus kandleri domain like"/>
    <property type="match status" value="1"/>
</dbReference>
<evidence type="ECO:0000313" key="1">
    <source>
        <dbReference type="EMBL" id="SVC75054.1"/>
    </source>
</evidence>
<organism evidence="1">
    <name type="scientific">marine metagenome</name>
    <dbReference type="NCBI Taxonomy" id="408172"/>
    <lineage>
        <taxon>unclassified sequences</taxon>
        <taxon>metagenomes</taxon>
        <taxon>ecological metagenomes</taxon>
    </lineage>
</organism>
<dbReference type="Pfam" id="PF04242">
    <property type="entry name" value="DUF424"/>
    <property type="match status" value="1"/>
</dbReference>
<protein>
    <recommendedName>
        <fullName evidence="2">DUF424 domain-containing protein</fullName>
    </recommendedName>
</protein>
<dbReference type="EMBL" id="UINC01108734">
    <property type="protein sequence ID" value="SVC75054.1"/>
    <property type="molecule type" value="Genomic_DNA"/>
</dbReference>
<dbReference type="AlphaFoldDB" id="A0A382PNY1"/>
<gene>
    <name evidence="1" type="ORF">METZ01_LOCUS327908</name>
</gene>
<accession>A0A382PNY1</accession>
<reference evidence="1" key="1">
    <citation type="submission" date="2018-05" db="EMBL/GenBank/DDBJ databases">
        <authorList>
            <person name="Lanie J.A."/>
            <person name="Ng W.-L."/>
            <person name="Kazmierczak K.M."/>
            <person name="Andrzejewski T.M."/>
            <person name="Davidsen T.M."/>
            <person name="Wayne K.J."/>
            <person name="Tettelin H."/>
            <person name="Glass J.I."/>
            <person name="Rusch D."/>
            <person name="Podicherti R."/>
            <person name="Tsui H.-C.T."/>
            <person name="Winkler M.E."/>
        </authorList>
    </citation>
    <scope>NUCLEOTIDE SEQUENCE</scope>
</reference>
<proteinExistence type="predicted"/>
<evidence type="ECO:0008006" key="2">
    <source>
        <dbReference type="Google" id="ProtNLM"/>
    </source>
</evidence>
<sequence length="84" mass="9277">MLNICDSNLLDKTLTRGKFTLKISKSYYGQRIVGKKEAEDLLRKCDNINMVGKEIVDLSTSLGIGSSSGVKIIDGIPFLIVLRM</sequence>
<dbReference type="InterPro" id="IPR007355">
    <property type="entry name" value="DUF424"/>
</dbReference>